<keyword evidence="2" id="KW-0326">Glycosidase</keyword>
<accession>A0A5C4SXF8</accession>
<reference evidence="3 4" key="1">
    <citation type="submission" date="2019-05" db="EMBL/GenBank/DDBJ databases">
        <title>We sequenced the genome of Paenibacillus hemerocallicola KCTC 33185 for further insight into its adaptation and study the phylogeny of Paenibacillus.</title>
        <authorList>
            <person name="Narsing Rao M.P."/>
        </authorList>
    </citation>
    <scope>NUCLEOTIDE SEQUENCE [LARGE SCALE GENOMIC DNA]</scope>
    <source>
        <strain evidence="3 4">KCTC 33185</strain>
    </source>
</reference>
<evidence type="ECO:0000256" key="2">
    <source>
        <dbReference type="ARBA" id="ARBA00023295"/>
    </source>
</evidence>
<dbReference type="PANTHER" id="PTHR43053">
    <property type="entry name" value="GLYCOSIDASE FAMILY 31"/>
    <property type="match status" value="1"/>
</dbReference>
<evidence type="ECO:0000256" key="1">
    <source>
        <dbReference type="ARBA" id="ARBA00022801"/>
    </source>
</evidence>
<dbReference type="PANTHER" id="PTHR43053:SF3">
    <property type="entry name" value="ALPHA-GALACTOSIDASE C-RELATED"/>
    <property type="match status" value="1"/>
</dbReference>
<dbReference type="Proteomes" id="UP000307943">
    <property type="component" value="Unassembled WGS sequence"/>
</dbReference>
<dbReference type="InterPro" id="IPR002252">
    <property type="entry name" value="Glyco_hydro_36"/>
</dbReference>
<dbReference type="EMBL" id="VDCQ01000081">
    <property type="protein sequence ID" value="TNJ60679.1"/>
    <property type="molecule type" value="Genomic_DNA"/>
</dbReference>
<dbReference type="InterPro" id="IPR050985">
    <property type="entry name" value="Alpha-glycosidase_related"/>
</dbReference>
<dbReference type="Gene3D" id="3.20.20.70">
    <property type="entry name" value="Aldolase class I"/>
    <property type="match status" value="1"/>
</dbReference>
<dbReference type="GO" id="GO:0016052">
    <property type="term" value="P:carbohydrate catabolic process"/>
    <property type="evidence" value="ECO:0007669"/>
    <property type="project" value="InterPro"/>
</dbReference>
<dbReference type="AlphaFoldDB" id="A0A5C4SXF8"/>
<keyword evidence="1" id="KW-0378">Hydrolase</keyword>
<dbReference type="InterPro" id="IPR013785">
    <property type="entry name" value="Aldolase_TIM"/>
</dbReference>
<dbReference type="GO" id="GO:0004557">
    <property type="term" value="F:alpha-galactosidase activity"/>
    <property type="evidence" value="ECO:0007669"/>
    <property type="project" value="InterPro"/>
</dbReference>
<name>A0A5C4SXF8_9BACL</name>
<evidence type="ECO:0000313" key="4">
    <source>
        <dbReference type="Proteomes" id="UP000307943"/>
    </source>
</evidence>
<evidence type="ECO:0000313" key="3">
    <source>
        <dbReference type="EMBL" id="TNJ60679.1"/>
    </source>
</evidence>
<dbReference type="InterPro" id="IPR017853">
    <property type="entry name" value="GH"/>
</dbReference>
<organism evidence="3 4">
    <name type="scientific">Paenibacillus hemerocallicola</name>
    <dbReference type="NCBI Taxonomy" id="1172614"/>
    <lineage>
        <taxon>Bacteria</taxon>
        <taxon>Bacillati</taxon>
        <taxon>Bacillota</taxon>
        <taxon>Bacilli</taxon>
        <taxon>Bacillales</taxon>
        <taxon>Paenibacillaceae</taxon>
        <taxon>Paenibacillus</taxon>
    </lineage>
</organism>
<sequence>MSVTHSKHQLTVTVKDELQKPAEVTIERKETEPGVETFRVVLHSPDGRPLTGQRLRLSHPLQDIHGSWDPGLRNFRGLEVEWGPLLRSRANHIAPVQSFYNPEGRNRLTLACSDARHPLAIRCSVHEQTAELYCDIFVRTVAFPESAAYELGLRIDTRDVPYYEALRDVVAWWESMPGYEPAEVPEAARLPMYSTWYGYHQQLSAQEVERQCALAKEAGCESVIVDHGWHENGEISGFSSCGDWEPCPERFPDMRAHVEAVQRLGMRYMLWMAVPYAGNRSRAWKRFEGKLLPEKPDTMLLDPRYPDVRAYLVSTYERALRDWGLDGLKLDFIDRLPESVPAHAEPKAEGRDEPSVPEAVIRLLEDVSVRLCAIRPDVMIEFRQNYIGPLMRKYGNMMRAADCPNDAATNRIRTIDIRLLAGRTAVHADMVMWHPGDSAESAAMQLIHTLFSVPQLSVRLDAVPPDHVEMVKHWLGFWKEHRDALLDGELLPLYPQLYYPVIHARTGRKLVSAVYAAMVVRPERVPEQWIIVNGTMGKEVIADLPFGVGKRRMAVRDCRGRMVTTDEFDGAAGVHKLIIPPAGWCELTAVQDEAASE</sequence>
<protein>
    <submittedName>
        <fullName evidence="3">Alpha-galactosidase</fullName>
    </submittedName>
</protein>
<comment type="caution">
    <text evidence="3">The sequence shown here is derived from an EMBL/GenBank/DDBJ whole genome shotgun (WGS) entry which is preliminary data.</text>
</comment>
<dbReference type="RefSeq" id="WP_139607007.1">
    <property type="nucleotide sequence ID" value="NZ_VDCQ01000081.1"/>
</dbReference>
<gene>
    <name evidence="3" type="ORF">FE784_35650</name>
</gene>
<dbReference type="OrthoDB" id="9807519at2"/>
<proteinExistence type="predicted"/>
<keyword evidence="4" id="KW-1185">Reference proteome</keyword>
<dbReference type="SUPFAM" id="SSF51445">
    <property type="entry name" value="(Trans)glycosidases"/>
    <property type="match status" value="1"/>
</dbReference>
<dbReference type="CDD" id="cd14791">
    <property type="entry name" value="GH36"/>
    <property type="match status" value="1"/>
</dbReference>